<accession>A0A2P2NQT8</accession>
<dbReference type="AlphaFoldDB" id="A0A2P2NQT8"/>
<evidence type="ECO:0000313" key="1">
    <source>
        <dbReference type="EMBL" id="MBX44868.1"/>
    </source>
</evidence>
<sequence>MLSRRYITFWIHCAWHTRKIKTYGSHYDFETLTSRTT</sequence>
<proteinExistence type="predicted"/>
<dbReference type="EMBL" id="GGEC01064384">
    <property type="protein sequence ID" value="MBX44868.1"/>
    <property type="molecule type" value="Transcribed_RNA"/>
</dbReference>
<organism evidence="1">
    <name type="scientific">Rhizophora mucronata</name>
    <name type="common">Asiatic mangrove</name>
    <dbReference type="NCBI Taxonomy" id="61149"/>
    <lineage>
        <taxon>Eukaryota</taxon>
        <taxon>Viridiplantae</taxon>
        <taxon>Streptophyta</taxon>
        <taxon>Embryophyta</taxon>
        <taxon>Tracheophyta</taxon>
        <taxon>Spermatophyta</taxon>
        <taxon>Magnoliopsida</taxon>
        <taxon>eudicotyledons</taxon>
        <taxon>Gunneridae</taxon>
        <taxon>Pentapetalae</taxon>
        <taxon>rosids</taxon>
        <taxon>fabids</taxon>
        <taxon>Malpighiales</taxon>
        <taxon>Rhizophoraceae</taxon>
        <taxon>Rhizophora</taxon>
    </lineage>
</organism>
<name>A0A2P2NQT8_RHIMU</name>
<reference evidence="1" key="1">
    <citation type="submission" date="2018-02" db="EMBL/GenBank/DDBJ databases">
        <title>Rhizophora mucronata_Transcriptome.</title>
        <authorList>
            <person name="Meera S.P."/>
            <person name="Sreeshan A."/>
            <person name="Augustine A."/>
        </authorList>
    </citation>
    <scope>NUCLEOTIDE SEQUENCE</scope>
    <source>
        <tissue evidence="1">Leaf</tissue>
    </source>
</reference>
<protein>
    <submittedName>
        <fullName evidence="1">Uncharacterized protein</fullName>
    </submittedName>
</protein>